<keyword evidence="2" id="KW-0812">Transmembrane</keyword>
<protein>
    <submittedName>
        <fullName evidence="3">Uncharacterized protein</fullName>
    </submittedName>
</protein>
<keyword evidence="2" id="KW-0472">Membrane</keyword>
<dbReference type="STRING" id="1805425.AUJ30_00565"/>
<dbReference type="Proteomes" id="UP000182693">
    <property type="component" value="Unassembled WGS sequence"/>
</dbReference>
<organism evidence="3 4">
    <name type="scientific">Candidatus Wolfebacteria bacterium CG1_02_39_135</name>
    <dbReference type="NCBI Taxonomy" id="1805425"/>
    <lineage>
        <taxon>Bacteria</taxon>
        <taxon>Candidatus Wolfeibacteriota</taxon>
    </lineage>
</organism>
<comment type="caution">
    <text evidence="3">The sequence shown here is derived from an EMBL/GenBank/DDBJ whole genome shotgun (WGS) entry which is preliminary data.</text>
</comment>
<evidence type="ECO:0000256" key="1">
    <source>
        <dbReference type="SAM" id="MobiDB-lite"/>
    </source>
</evidence>
<feature type="region of interest" description="Disordered" evidence="1">
    <location>
        <begin position="114"/>
        <end position="136"/>
    </location>
</feature>
<keyword evidence="2" id="KW-1133">Transmembrane helix</keyword>
<accession>A0A1J4Y224</accession>
<evidence type="ECO:0000313" key="3">
    <source>
        <dbReference type="EMBL" id="OIO65729.1"/>
    </source>
</evidence>
<proteinExistence type="predicted"/>
<dbReference type="AlphaFoldDB" id="A0A1J4Y224"/>
<dbReference type="EMBL" id="MNWX01000009">
    <property type="protein sequence ID" value="OIO65729.1"/>
    <property type="molecule type" value="Genomic_DNA"/>
</dbReference>
<sequence length="136" mass="15477">MSKLNKILLAVVVILLLALAVVIYWQKVGFKKSYWAVYLNTGDLYFGELNRFPKLSLSNVWLIQRNPADSQNPLSLAKFEQAFWGPEDKIYLNEKNIVWKAKLKENSQILQSIKSSPAAQAQPPQQSPQQATTTQQ</sequence>
<name>A0A1J4Y224_9BACT</name>
<reference evidence="3 4" key="1">
    <citation type="journal article" date="2016" name="Environ. Microbiol.">
        <title>Genomic resolution of a cold subsurface aquifer community provides metabolic insights for novel microbes adapted to high CO concentrations.</title>
        <authorList>
            <person name="Probst A.J."/>
            <person name="Castelle C.J."/>
            <person name="Singh A."/>
            <person name="Brown C.T."/>
            <person name="Anantharaman K."/>
            <person name="Sharon I."/>
            <person name="Hug L.A."/>
            <person name="Burstein D."/>
            <person name="Emerson J.B."/>
            <person name="Thomas B.C."/>
            <person name="Banfield J.F."/>
        </authorList>
    </citation>
    <scope>NUCLEOTIDE SEQUENCE [LARGE SCALE GENOMIC DNA]</scope>
    <source>
        <strain evidence="3">CG1_02_39_135</strain>
    </source>
</reference>
<gene>
    <name evidence="3" type="ORF">AUJ30_00565</name>
</gene>
<evidence type="ECO:0000256" key="2">
    <source>
        <dbReference type="SAM" id="Phobius"/>
    </source>
</evidence>
<feature type="compositionally biased region" description="Low complexity" evidence="1">
    <location>
        <begin position="115"/>
        <end position="136"/>
    </location>
</feature>
<feature type="transmembrane region" description="Helical" evidence="2">
    <location>
        <begin position="7"/>
        <end position="25"/>
    </location>
</feature>
<evidence type="ECO:0000313" key="4">
    <source>
        <dbReference type="Proteomes" id="UP000182693"/>
    </source>
</evidence>